<feature type="compositionally biased region" description="Basic and acidic residues" evidence="1">
    <location>
        <begin position="32"/>
        <end position="43"/>
    </location>
</feature>
<comment type="caution">
    <text evidence="2">The sequence shown here is derived from an EMBL/GenBank/DDBJ whole genome shotgun (WGS) entry which is preliminary data.</text>
</comment>
<keyword evidence="3" id="KW-1185">Reference proteome</keyword>
<gene>
    <name evidence="2" type="ORF">LIER_06746</name>
</gene>
<evidence type="ECO:0000256" key="1">
    <source>
        <dbReference type="SAM" id="MobiDB-lite"/>
    </source>
</evidence>
<protein>
    <submittedName>
        <fullName evidence="2">Uncharacterized protein</fullName>
    </submittedName>
</protein>
<sequence length="119" mass="13336">MGPKAYDLLVKAGYDPKECKTLGKLSSEDDDSPSKTQKDDDSPNHANDPSQPLMIYPQRQGATTRRNPKRKSCMPQKPKDLGCKTSDIKLPSRNKNVWQPKEQGNKNITLHITVEEGET</sequence>
<name>A0AAV3P9F4_LITER</name>
<accession>A0AAV3P9F4</accession>
<dbReference type="Proteomes" id="UP001454036">
    <property type="component" value="Unassembled WGS sequence"/>
</dbReference>
<organism evidence="2 3">
    <name type="scientific">Lithospermum erythrorhizon</name>
    <name type="common">Purple gromwell</name>
    <name type="synonym">Lithospermum officinale var. erythrorhizon</name>
    <dbReference type="NCBI Taxonomy" id="34254"/>
    <lineage>
        <taxon>Eukaryota</taxon>
        <taxon>Viridiplantae</taxon>
        <taxon>Streptophyta</taxon>
        <taxon>Embryophyta</taxon>
        <taxon>Tracheophyta</taxon>
        <taxon>Spermatophyta</taxon>
        <taxon>Magnoliopsida</taxon>
        <taxon>eudicotyledons</taxon>
        <taxon>Gunneridae</taxon>
        <taxon>Pentapetalae</taxon>
        <taxon>asterids</taxon>
        <taxon>lamiids</taxon>
        <taxon>Boraginales</taxon>
        <taxon>Boraginaceae</taxon>
        <taxon>Boraginoideae</taxon>
        <taxon>Lithospermeae</taxon>
        <taxon>Lithospermum</taxon>
    </lineage>
</organism>
<dbReference type="EMBL" id="BAABME010001004">
    <property type="protein sequence ID" value="GAA0146915.1"/>
    <property type="molecule type" value="Genomic_DNA"/>
</dbReference>
<evidence type="ECO:0000313" key="3">
    <source>
        <dbReference type="Proteomes" id="UP001454036"/>
    </source>
</evidence>
<proteinExistence type="predicted"/>
<dbReference type="AlphaFoldDB" id="A0AAV3P9F4"/>
<feature type="region of interest" description="Disordered" evidence="1">
    <location>
        <begin position="17"/>
        <end position="103"/>
    </location>
</feature>
<reference evidence="2 3" key="1">
    <citation type="submission" date="2024-01" db="EMBL/GenBank/DDBJ databases">
        <title>The complete chloroplast genome sequence of Lithospermum erythrorhizon: insights into the phylogenetic relationship among Boraginaceae species and the maternal lineages of purple gromwells.</title>
        <authorList>
            <person name="Okada T."/>
            <person name="Watanabe K."/>
        </authorList>
    </citation>
    <scope>NUCLEOTIDE SEQUENCE [LARGE SCALE GENOMIC DNA]</scope>
</reference>
<evidence type="ECO:0000313" key="2">
    <source>
        <dbReference type="EMBL" id="GAA0146915.1"/>
    </source>
</evidence>